<dbReference type="PROSITE" id="PS00397">
    <property type="entry name" value="RECOMBINASES_1"/>
    <property type="match status" value="1"/>
</dbReference>
<dbReference type="InterPro" id="IPR036162">
    <property type="entry name" value="Resolvase-like_N_sf"/>
</dbReference>
<protein>
    <recommendedName>
        <fullName evidence="4">Resolvase/invertase-type recombinase catalytic domain-containing protein</fullName>
    </recommendedName>
</protein>
<gene>
    <name evidence="5" type="ORF">AMQ22_02018</name>
</gene>
<dbReference type="PANTHER" id="PTHR30461">
    <property type="entry name" value="DNA-INVERTASE FROM LAMBDOID PROPHAGE"/>
    <property type="match status" value="1"/>
</dbReference>
<dbReference type="GO" id="GO:0015074">
    <property type="term" value="P:DNA integration"/>
    <property type="evidence" value="ECO:0007669"/>
    <property type="project" value="UniProtKB-KW"/>
</dbReference>
<keyword evidence="3" id="KW-0233">DNA recombination</keyword>
<comment type="caution">
    <text evidence="5">The sequence shown here is derived from an EMBL/GenBank/DDBJ whole genome shotgun (WGS) entry which is preliminary data.</text>
</comment>
<dbReference type="InterPro" id="IPR006119">
    <property type="entry name" value="Resolv_N"/>
</dbReference>
<dbReference type="AlphaFoldDB" id="A0A150IPP8"/>
<dbReference type="Gene3D" id="3.40.50.1390">
    <property type="entry name" value="Resolvase, N-terminal catalytic domain"/>
    <property type="match status" value="1"/>
</dbReference>
<proteinExistence type="predicted"/>
<evidence type="ECO:0000256" key="1">
    <source>
        <dbReference type="ARBA" id="ARBA00022908"/>
    </source>
</evidence>
<keyword evidence="2" id="KW-0238">DNA-binding</keyword>
<evidence type="ECO:0000313" key="5">
    <source>
        <dbReference type="EMBL" id="KYC47021.1"/>
    </source>
</evidence>
<reference evidence="5 6" key="1">
    <citation type="journal article" date="2016" name="ISME J.">
        <title>Chasing the elusive Euryarchaeota class WSA2: genomes reveal a uniquely fastidious methyl-reducing methanogen.</title>
        <authorList>
            <person name="Nobu M.K."/>
            <person name="Narihiro T."/>
            <person name="Kuroda K."/>
            <person name="Mei R."/>
            <person name="Liu W.T."/>
        </authorList>
    </citation>
    <scope>NUCLEOTIDE SEQUENCE [LARGE SCALE GENOMIC DNA]</scope>
    <source>
        <strain evidence="5">U1lsi0528_Bin055</strain>
    </source>
</reference>
<evidence type="ECO:0000313" key="6">
    <source>
        <dbReference type="Proteomes" id="UP000075398"/>
    </source>
</evidence>
<dbReference type="InterPro" id="IPR050639">
    <property type="entry name" value="SSR_resolvase"/>
</dbReference>
<feature type="domain" description="Resolvase/invertase-type recombinase catalytic" evidence="4">
    <location>
        <begin position="2"/>
        <end position="148"/>
    </location>
</feature>
<dbReference type="CDD" id="cd03768">
    <property type="entry name" value="SR_ResInv"/>
    <property type="match status" value="1"/>
</dbReference>
<accession>A0A150IPP8</accession>
<dbReference type="SMART" id="SM00857">
    <property type="entry name" value="Resolvase"/>
    <property type="match status" value="1"/>
</dbReference>
<organism evidence="5 6">
    <name type="scientific">Candidatus Methanofastidiosum methylothiophilum</name>
    <dbReference type="NCBI Taxonomy" id="1705564"/>
    <lineage>
        <taxon>Archaea</taxon>
        <taxon>Methanobacteriati</taxon>
        <taxon>Methanobacteriota</taxon>
        <taxon>Stenosarchaea group</taxon>
        <taxon>Candidatus Methanofastidiosia</taxon>
        <taxon>Candidatus Methanofastidiosales</taxon>
        <taxon>Candidatus Methanofastidiosaceae</taxon>
        <taxon>Candidatus Methanofastidiosum</taxon>
    </lineage>
</organism>
<dbReference type="GO" id="GO:0003677">
    <property type="term" value="F:DNA binding"/>
    <property type="evidence" value="ECO:0007669"/>
    <property type="project" value="UniProtKB-KW"/>
</dbReference>
<dbReference type="PROSITE" id="PS51736">
    <property type="entry name" value="RECOMBINASES_3"/>
    <property type="match status" value="1"/>
</dbReference>
<dbReference type="Pfam" id="PF00239">
    <property type="entry name" value="Resolvase"/>
    <property type="match status" value="1"/>
</dbReference>
<dbReference type="Proteomes" id="UP000075398">
    <property type="component" value="Unassembled WGS sequence"/>
</dbReference>
<dbReference type="GO" id="GO:0000150">
    <property type="term" value="F:DNA strand exchange activity"/>
    <property type="evidence" value="ECO:0007669"/>
    <property type="project" value="InterPro"/>
</dbReference>
<evidence type="ECO:0000256" key="2">
    <source>
        <dbReference type="ARBA" id="ARBA00023125"/>
    </source>
</evidence>
<dbReference type="SUPFAM" id="SSF53041">
    <property type="entry name" value="Resolvase-like"/>
    <property type="match status" value="1"/>
</dbReference>
<keyword evidence="1" id="KW-0229">DNA integration</keyword>
<name>A0A150IPP8_9EURY</name>
<evidence type="ECO:0000259" key="4">
    <source>
        <dbReference type="PROSITE" id="PS51736"/>
    </source>
</evidence>
<dbReference type="PANTHER" id="PTHR30461:SF2">
    <property type="entry name" value="SERINE RECOMBINASE PINE-RELATED"/>
    <property type="match status" value="1"/>
</dbReference>
<evidence type="ECO:0000256" key="3">
    <source>
        <dbReference type="ARBA" id="ARBA00023172"/>
    </source>
</evidence>
<sequence>MKAVGYARVSTKKQEDNLKLQEDQIKKYCDLRGYELMKIYSEVASGKDIERKEFKNMIKDVTEYNPLGVEIVVIYKLDRIGRSIIDVINISRLFEDKNIGFAVITQNLDTATKEGRLFFYIMGALAEYERELIMERTTLGRDRAKDEGKKFGRPKKRVPIEDIRQKIALGWKKSAIADYYGINRTTMYKRLNEEK</sequence>
<dbReference type="EMBL" id="LNGC01000163">
    <property type="protein sequence ID" value="KYC47021.1"/>
    <property type="molecule type" value="Genomic_DNA"/>
</dbReference>
<dbReference type="InterPro" id="IPR006118">
    <property type="entry name" value="Recombinase_CS"/>
</dbReference>